<evidence type="ECO:0000313" key="3">
    <source>
        <dbReference type="Proteomes" id="UP000634136"/>
    </source>
</evidence>
<name>A0A834TRS7_9FABA</name>
<feature type="region of interest" description="Disordered" evidence="1">
    <location>
        <begin position="122"/>
        <end position="187"/>
    </location>
</feature>
<gene>
    <name evidence="2" type="ORF">G2W53_018444</name>
</gene>
<sequence length="224" mass="24386">MLKNWNNSLEFKNQEARTRLPSHHMSVFDESDAISGIRELVMKGGCEEEIVAWCDRLKGNVFTRRISLPNAGEHLAEPLPTLRHPPFDHAGPARWKPQRMSTSHHKVPRLLDLVDFDADAGQPARQYNEGGDEGTSDQGTSHQRTGGSSNSDDGNGDGVSASGDAPDDGVTDHGLRNDDDGNPVDFVDGATMDALLQMASDFVDASVWTLPPPPSQLTQEFSTP</sequence>
<reference evidence="2" key="1">
    <citation type="submission" date="2020-09" db="EMBL/GenBank/DDBJ databases">
        <title>Genome-Enabled Discovery of Anthraquinone Biosynthesis in Senna tora.</title>
        <authorList>
            <person name="Kang S.-H."/>
            <person name="Pandey R.P."/>
            <person name="Lee C.-M."/>
            <person name="Sim J.-S."/>
            <person name="Jeong J.-T."/>
            <person name="Choi B.-S."/>
            <person name="Jung M."/>
            <person name="Ginzburg D."/>
            <person name="Zhao K."/>
            <person name="Won S.Y."/>
            <person name="Oh T.-J."/>
            <person name="Yu Y."/>
            <person name="Kim N.-H."/>
            <person name="Lee O.R."/>
            <person name="Lee T.-H."/>
            <person name="Bashyal P."/>
            <person name="Kim T.-S."/>
            <person name="Lee W.-H."/>
            <person name="Kawkins C."/>
            <person name="Kim C.-K."/>
            <person name="Kim J.S."/>
            <person name="Ahn B.O."/>
            <person name="Rhee S.Y."/>
            <person name="Sohng J.K."/>
        </authorList>
    </citation>
    <scope>NUCLEOTIDE SEQUENCE</scope>
    <source>
        <tissue evidence="2">Leaf</tissue>
    </source>
</reference>
<dbReference type="EMBL" id="JAAIUW010000006">
    <property type="protein sequence ID" value="KAF7827280.1"/>
    <property type="molecule type" value="Genomic_DNA"/>
</dbReference>
<dbReference type="AlphaFoldDB" id="A0A834TRS7"/>
<organism evidence="2 3">
    <name type="scientific">Senna tora</name>
    <dbReference type="NCBI Taxonomy" id="362788"/>
    <lineage>
        <taxon>Eukaryota</taxon>
        <taxon>Viridiplantae</taxon>
        <taxon>Streptophyta</taxon>
        <taxon>Embryophyta</taxon>
        <taxon>Tracheophyta</taxon>
        <taxon>Spermatophyta</taxon>
        <taxon>Magnoliopsida</taxon>
        <taxon>eudicotyledons</taxon>
        <taxon>Gunneridae</taxon>
        <taxon>Pentapetalae</taxon>
        <taxon>rosids</taxon>
        <taxon>fabids</taxon>
        <taxon>Fabales</taxon>
        <taxon>Fabaceae</taxon>
        <taxon>Caesalpinioideae</taxon>
        <taxon>Cassia clade</taxon>
        <taxon>Senna</taxon>
    </lineage>
</organism>
<feature type="compositionally biased region" description="Polar residues" evidence="1">
    <location>
        <begin position="136"/>
        <end position="145"/>
    </location>
</feature>
<proteinExistence type="predicted"/>
<dbReference type="Proteomes" id="UP000634136">
    <property type="component" value="Unassembled WGS sequence"/>
</dbReference>
<protein>
    <submittedName>
        <fullName evidence="2">Uncharacterized protein</fullName>
    </submittedName>
</protein>
<keyword evidence="3" id="KW-1185">Reference proteome</keyword>
<accession>A0A834TRS7</accession>
<feature type="compositionally biased region" description="Basic and acidic residues" evidence="1">
    <location>
        <begin position="170"/>
        <end position="179"/>
    </location>
</feature>
<comment type="caution">
    <text evidence="2">The sequence shown here is derived from an EMBL/GenBank/DDBJ whole genome shotgun (WGS) entry which is preliminary data.</text>
</comment>
<feature type="compositionally biased region" description="Low complexity" evidence="1">
    <location>
        <begin position="146"/>
        <end position="164"/>
    </location>
</feature>
<evidence type="ECO:0000313" key="2">
    <source>
        <dbReference type="EMBL" id="KAF7827280.1"/>
    </source>
</evidence>
<evidence type="ECO:0000256" key="1">
    <source>
        <dbReference type="SAM" id="MobiDB-lite"/>
    </source>
</evidence>